<protein>
    <recommendedName>
        <fullName evidence="1">PhnB-like domain-containing protein</fullName>
    </recommendedName>
</protein>
<dbReference type="SUPFAM" id="SSF54593">
    <property type="entry name" value="Glyoxalase/Bleomycin resistance protein/Dihydroxybiphenyl dioxygenase"/>
    <property type="match status" value="1"/>
</dbReference>
<dbReference type="CDD" id="cd06588">
    <property type="entry name" value="PhnB_like"/>
    <property type="match status" value="1"/>
</dbReference>
<feature type="domain" description="PhnB-like" evidence="1">
    <location>
        <begin position="6"/>
        <end position="122"/>
    </location>
</feature>
<reference evidence="2 3" key="1">
    <citation type="journal article" date="2007" name="Int. J. Syst. Evol. Microbiol.">
        <title>Description of Pelomonas aquatica sp. nov. and Pelomonas puraquae sp. nov., isolated from industrial and haemodialysis water.</title>
        <authorList>
            <person name="Gomila M."/>
            <person name="Bowien B."/>
            <person name="Falsen E."/>
            <person name="Moore E.R."/>
            <person name="Lalucat J."/>
        </authorList>
    </citation>
    <scope>NUCLEOTIDE SEQUENCE [LARGE SCALE GENOMIC DNA]</scope>
    <source>
        <strain evidence="2 3">CCUG 52769</strain>
    </source>
</reference>
<dbReference type="AlphaFoldDB" id="A0A254N4R0"/>
<proteinExistence type="predicted"/>
<dbReference type="InterPro" id="IPR028973">
    <property type="entry name" value="PhnB-like"/>
</dbReference>
<evidence type="ECO:0000313" key="2">
    <source>
        <dbReference type="EMBL" id="OWR03061.1"/>
    </source>
</evidence>
<name>A0A254N4R0_9BURK</name>
<comment type="caution">
    <text evidence="2">The sequence shown here is derived from an EMBL/GenBank/DDBJ whole genome shotgun (WGS) entry which is preliminary data.</text>
</comment>
<evidence type="ECO:0000259" key="1">
    <source>
        <dbReference type="Pfam" id="PF06983"/>
    </source>
</evidence>
<dbReference type="Gene3D" id="3.10.180.10">
    <property type="entry name" value="2,3-Dihydroxybiphenyl 1,2-Dioxygenase, domain 1"/>
    <property type="match status" value="1"/>
</dbReference>
<gene>
    <name evidence="2" type="ORF">CDO81_15935</name>
</gene>
<keyword evidence="3" id="KW-1185">Reference proteome</keyword>
<dbReference type="PANTHER" id="PTHR33990">
    <property type="entry name" value="PROTEIN YJDN-RELATED"/>
    <property type="match status" value="1"/>
</dbReference>
<dbReference type="InterPro" id="IPR029068">
    <property type="entry name" value="Glyas_Bleomycin-R_OHBP_Dase"/>
</dbReference>
<sequence length="163" mass="18021">MQFTAKLTPFIWYQRGAEDAVAHYLKVFGPGKGRVLHTQRWGENSPGEAGTIMLQQVELLGLQFTAFNGGPHFKLTEAFSLAVACADQAEIDHLWTELQAGGGREKACGWVEDAWGVSWQIIPAAWFDMINDPDPARVQRVFQAIWAMGKIDLAALQLAYDGA</sequence>
<dbReference type="OrthoDB" id="5293819at2"/>
<dbReference type="Pfam" id="PF06983">
    <property type="entry name" value="3-dmu-9_3-mt"/>
    <property type="match status" value="1"/>
</dbReference>
<dbReference type="RefSeq" id="WP_088484215.1">
    <property type="nucleotide sequence ID" value="NZ_NISI01000006.1"/>
</dbReference>
<dbReference type="InterPro" id="IPR009725">
    <property type="entry name" value="3_dmu_93_MTrfase"/>
</dbReference>
<organism evidence="2 3">
    <name type="scientific">Roseateles puraquae</name>
    <dbReference type="NCBI Taxonomy" id="431059"/>
    <lineage>
        <taxon>Bacteria</taxon>
        <taxon>Pseudomonadati</taxon>
        <taxon>Pseudomonadota</taxon>
        <taxon>Betaproteobacteria</taxon>
        <taxon>Burkholderiales</taxon>
        <taxon>Sphaerotilaceae</taxon>
        <taxon>Roseateles</taxon>
    </lineage>
</organism>
<dbReference type="PIRSF" id="PIRSF021700">
    <property type="entry name" value="3_dmu_93_MTrfase"/>
    <property type="match status" value="1"/>
</dbReference>
<evidence type="ECO:0000313" key="3">
    <source>
        <dbReference type="Proteomes" id="UP000197446"/>
    </source>
</evidence>
<accession>A0A254N4R0</accession>
<dbReference type="EMBL" id="NISI01000006">
    <property type="protein sequence ID" value="OWR03061.1"/>
    <property type="molecule type" value="Genomic_DNA"/>
</dbReference>
<dbReference type="Proteomes" id="UP000197446">
    <property type="component" value="Unassembled WGS sequence"/>
</dbReference>